<dbReference type="GO" id="GO:0005829">
    <property type="term" value="C:cytosol"/>
    <property type="evidence" value="ECO:0007669"/>
    <property type="project" value="TreeGrafter"/>
</dbReference>
<dbReference type="SUPFAM" id="SSF55298">
    <property type="entry name" value="YjgF-like"/>
    <property type="match status" value="1"/>
</dbReference>
<dbReference type="EMBL" id="WEID01000057">
    <property type="protein sequence ID" value="KAB8133624.1"/>
    <property type="molecule type" value="Genomic_DNA"/>
</dbReference>
<protein>
    <recommendedName>
        <fullName evidence="3">Enamine deaminase RidA, house cleaning of reactive enamine intermediates, YjgF/YER057c/UK114 family</fullName>
    </recommendedName>
</protein>
<evidence type="ECO:0000313" key="1">
    <source>
        <dbReference type="EMBL" id="KAB8133624.1"/>
    </source>
</evidence>
<dbReference type="PANTHER" id="PTHR11803">
    <property type="entry name" value="2-IMINOBUTANOATE/2-IMINOPROPANOATE DEAMINASE RIDA"/>
    <property type="match status" value="1"/>
</dbReference>
<evidence type="ECO:0008006" key="3">
    <source>
        <dbReference type="Google" id="ProtNLM"/>
    </source>
</evidence>
<accession>A0A7C8KRZ5</accession>
<name>A0A7C8KRZ5_9BACI</name>
<dbReference type="PANTHER" id="PTHR11803:SF59">
    <property type="entry name" value="ENDORIBONUCLEASE"/>
    <property type="match status" value="1"/>
</dbReference>
<dbReference type="RefSeq" id="WP_153403697.1">
    <property type="nucleotide sequence ID" value="NZ_ML762431.1"/>
</dbReference>
<dbReference type="AlphaFoldDB" id="A0A7C8KRZ5"/>
<dbReference type="Gene3D" id="3.30.1330.40">
    <property type="entry name" value="RutC-like"/>
    <property type="match status" value="1"/>
</dbReference>
<dbReference type="GO" id="GO:0019239">
    <property type="term" value="F:deaminase activity"/>
    <property type="evidence" value="ECO:0007669"/>
    <property type="project" value="TreeGrafter"/>
</dbReference>
<sequence>MKKAILLLITAVVLSICLFAGFSTMATSEKAAMKSNKISFFGTPTSSISSSVSIPHHYHRLLYSGTVPPLLNEDGKTTYEKYGNTEEQAVGILNKFKEDLEVKGLSLSDIVYLRVYVAPDPNKGNEPDYAGWFNAYAQFFNTEENPTKTARSTVGVESLVSPDFLIEIEAEVAYKKWQLKDN</sequence>
<gene>
    <name evidence="1" type="ORF">F9U64_12020</name>
</gene>
<organism evidence="1 2">
    <name type="scientific">Gracilibacillus oryzae</name>
    <dbReference type="NCBI Taxonomy" id="1672701"/>
    <lineage>
        <taxon>Bacteria</taxon>
        <taxon>Bacillati</taxon>
        <taxon>Bacillota</taxon>
        <taxon>Bacilli</taxon>
        <taxon>Bacillales</taxon>
        <taxon>Bacillaceae</taxon>
        <taxon>Gracilibacillus</taxon>
    </lineage>
</organism>
<dbReference type="Proteomes" id="UP000480246">
    <property type="component" value="Unassembled WGS sequence"/>
</dbReference>
<dbReference type="InterPro" id="IPR035959">
    <property type="entry name" value="RutC-like_sf"/>
</dbReference>
<dbReference type="Pfam" id="PF01042">
    <property type="entry name" value="Ribonuc_L-PSP"/>
    <property type="match status" value="1"/>
</dbReference>
<dbReference type="InterPro" id="IPR006175">
    <property type="entry name" value="YjgF/YER057c/UK114"/>
</dbReference>
<dbReference type="OrthoDB" id="9803101at2"/>
<evidence type="ECO:0000313" key="2">
    <source>
        <dbReference type="Proteomes" id="UP000480246"/>
    </source>
</evidence>
<reference evidence="1 2" key="1">
    <citation type="submission" date="2019-10" db="EMBL/GenBank/DDBJ databases">
        <title>Gracilibacillus sp. nov. isolated from rice seeds.</title>
        <authorList>
            <person name="He S."/>
        </authorList>
    </citation>
    <scope>NUCLEOTIDE SEQUENCE [LARGE SCALE GENOMIC DNA]</scope>
    <source>
        <strain evidence="1 2">TD8</strain>
    </source>
</reference>
<comment type="caution">
    <text evidence="1">The sequence shown here is derived from an EMBL/GenBank/DDBJ whole genome shotgun (WGS) entry which is preliminary data.</text>
</comment>
<proteinExistence type="predicted"/>
<keyword evidence="2" id="KW-1185">Reference proteome</keyword>